<proteinExistence type="predicted"/>
<dbReference type="GO" id="GO:0004386">
    <property type="term" value="F:helicase activity"/>
    <property type="evidence" value="ECO:0007669"/>
    <property type="project" value="UniProtKB-KW"/>
</dbReference>
<name>X7YKC6_MYCXE</name>
<keyword evidence="3" id="KW-0547">Nucleotide-binding</keyword>
<dbReference type="EMBL" id="JAOB01000093">
    <property type="protein sequence ID" value="EUA06983.1"/>
    <property type="molecule type" value="Genomic_DNA"/>
</dbReference>
<organism evidence="3">
    <name type="scientific">Mycobacterium xenopi 4042</name>
    <dbReference type="NCBI Taxonomy" id="1299334"/>
    <lineage>
        <taxon>Bacteria</taxon>
        <taxon>Bacillati</taxon>
        <taxon>Actinomycetota</taxon>
        <taxon>Actinomycetes</taxon>
        <taxon>Mycobacteriales</taxon>
        <taxon>Mycobacteriaceae</taxon>
        <taxon>Mycobacterium</taxon>
    </lineage>
</organism>
<feature type="region of interest" description="Disordered" evidence="1">
    <location>
        <begin position="55"/>
        <end position="79"/>
    </location>
</feature>
<evidence type="ECO:0000256" key="1">
    <source>
        <dbReference type="SAM" id="MobiDB-lite"/>
    </source>
</evidence>
<dbReference type="InterPro" id="IPR045628">
    <property type="entry name" value="Lhr_WH_dom"/>
</dbReference>
<keyword evidence="3" id="KW-0378">Hydrolase</keyword>
<dbReference type="PATRIC" id="fig|1299334.3.peg.9946"/>
<reference evidence="3" key="1">
    <citation type="submission" date="2014-01" db="EMBL/GenBank/DDBJ databases">
        <authorList>
            <person name="Brown-Elliot B."/>
            <person name="Wallace R."/>
            <person name="Lenaerts A."/>
            <person name="Ordway D."/>
            <person name="DeGroote M.A."/>
            <person name="Parker T."/>
            <person name="Sizemore C."/>
            <person name="Tallon L.J."/>
            <person name="Sadzewicz L.K."/>
            <person name="Sengamalay N."/>
            <person name="Fraser C.M."/>
            <person name="Hine E."/>
            <person name="Shefchek K.A."/>
            <person name="Das S.P."/>
            <person name="Tettelin H."/>
        </authorList>
    </citation>
    <scope>NUCLEOTIDE SEQUENCE [LARGE SCALE GENOMIC DNA]</scope>
    <source>
        <strain evidence="3">4042</strain>
    </source>
</reference>
<dbReference type="Pfam" id="PF19306">
    <property type="entry name" value="WHD_Lhr"/>
    <property type="match status" value="1"/>
</dbReference>
<feature type="compositionally biased region" description="Low complexity" evidence="1">
    <location>
        <begin position="58"/>
        <end position="69"/>
    </location>
</feature>
<sequence>MWLATEKPSRVGELDEEMVYESRPGDVISLGATSWRITEITHDRVLVIPAPDNRRGCRSGAATTSAARRAGPRDRRVHR</sequence>
<dbReference type="AlphaFoldDB" id="X7YKC6"/>
<evidence type="ECO:0000259" key="2">
    <source>
        <dbReference type="Pfam" id="PF19306"/>
    </source>
</evidence>
<evidence type="ECO:0000313" key="3">
    <source>
        <dbReference type="EMBL" id="EUA06983.1"/>
    </source>
</evidence>
<feature type="domain" description="Helicase Lhr-like winged helix" evidence="2">
    <location>
        <begin position="7"/>
        <end position="53"/>
    </location>
</feature>
<comment type="caution">
    <text evidence="3">The sequence shown here is derived from an EMBL/GenBank/DDBJ whole genome shotgun (WGS) entry which is preliminary data.</text>
</comment>
<protein>
    <submittedName>
        <fullName evidence="3">Putative ATP-dependent helicase domain protein</fullName>
    </submittedName>
</protein>
<keyword evidence="3" id="KW-0067">ATP-binding</keyword>
<gene>
    <name evidence="3" type="ORF">I553_0357</name>
</gene>
<accession>X7YKC6</accession>
<keyword evidence="3" id="KW-0347">Helicase</keyword>